<gene>
    <name evidence="1" type="ORF">CR513_36417</name>
</gene>
<name>A0A371FWP1_MUCPR</name>
<evidence type="ECO:0000313" key="2">
    <source>
        <dbReference type="Proteomes" id="UP000257109"/>
    </source>
</evidence>
<dbReference type="EMBL" id="QJKJ01007564">
    <property type="protein sequence ID" value="RDX82749.1"/>
    <property type="molecule type" value="Genomic_DNA"/>
</dbReference>
<dbReference type="AlphaFoldDB" id="A0A371FWP1"/>
<reference evidence="1" key="1">
    <citation type="submission" date="2018-05" db="EMBL/GenBank/DDBJ databases">
        <title>Draft genome of Mucuna pruriens seed.</title>
        <authorList>
            <person name="Nnadi N.E."/>
            <person name="Vos R."/>
            <person name="Hasami M.H."/>
            <person name="Devisetty U.K."/>
            <person name="Aguiy J.C."/>
        </authorList>
    </citation>
    <scope>NUCLEOTIDE SEQUENCE [LARGE SCALE GENOMIC DNA]</scope>
    <source>
        <strain evidence="1">JCA_2017</strain>
    </source>
</reference>
<dbReference type="Proteomes" id="UP000257109">
    <property type="component" value="Unassembled WGS sequence"/>
</dbReference>
<keyword evidence="2" id="KW-1185">Reference proteome</keyword>
<evidence type="ECO:0000313" key="1">
    <source>
        <dbReference type="EMBL" id="RDX82749.1"/>
    </source>
</evidence>
<accession>A0A371FWP1</accession>
<proteinExistence type="predicted"/>
<feature type="non-terminal residue" evidence="1">
    <location>
        <position position="1"/>
    </location>
</feature>
<comment type="caution">
    <text evidence="1">The sequence shown here is derived from an EMBL/GenBank/DDBJ whole genome shotgun (WGS) entry which is preliminary data.</text>
</comment>
<sequence length="145" mass="17319">MGHPPFKCWRRPDVKCNKCNQLEHEVICKVDREGFKVHFEEKYCLTKDTSSQEMFKVKMIGKSFTLDPLEEEQIAFLIRGSVIEIWHKWLGHYHHHRLLLLQTKQLVRDLPILEDHLPHCQAANLESNTSNHFQKQLRKQCRSFN</sequence>
<protein>
    <submittedName>
        <fullName evidence="1">Uncharacterized protein</fullName>
    </submittedName>
</protein>
<organism evidence="1 2">
    <name type="scientific">Mucuna pruriens</name>
    <name type="common">Velvet bean</name>
    <name type="synonym">Dolichos pruriens</name>
    <dbReference type="NCBI Taxonomy" id="157652"/>
    <lineage>
        <taxon>Eukaryota</taxon>
        <taxon>Viridiplantae</taxon>
        <taxon>Streptophyta</taxon>
        <taxon>Embryophyta</taxon>
        <taxon>Tracheophyta</taxon>
        <taxon>Spermatophyta</taxon>
        <taxon>Magnoliopsida</taxon>
        <taxon>eudicotyledons</taxon>
        <taxon>Gunneridae</taxon>
        <taxon>Pentapetalae</taxon>
        <taxon>rosids</taxon>
        <taxon>fabids</taxon>
        <taxon>Fabales</taxon>
        <taxon>Fabaceae</taxon>
        <taxon>Papilionoideae</taxon>
        <taxon>50 kb inversion clade</taxon>
        <taxon>NPAAA clade</taxon>
        <taxon>indigoferoid/millettioid clade</taxon>
        <taxon>Phaseoleae</taxon>
        <taxon>Mucuna</taxon>
    </lineage>
</organism>